<feature type="compositionally biased region" description="Low complexity" evidence="1">
    <location>
        <begin position="123"/>
        <end position="150"/>
    </location>
</feature>
<evidence type="ECO:0000313" key="4">
    <source>
        <dbReference type="EMBL" id="GAA4009607.1"/>
    </source>
</evidence>
<keyword evidence="2" id="KW-0812">Transmembrane</keyword>
<keyword evidence="2" id="KW-1133">Transmembrane helix</keyword>
<evidence type="ECO:0000313" key="5">
    <source>
        <dbReference type="Proteomes" id="UP001500456"/>
    </source>
</evidence>
<dbReference type="InterPro" id="IPR013783">
    <property type="entry name" value="Ig-like_fold"/>
</dbReference>
<protein>
    <recommendedName>
        <fullName evidence="3">SpaA-like prealbumin fold domain-containing protein</fullName>
    </recommendedName>
</protein>
<dbReference type="EMBL" id="BAAAZX010000018">
    <property type="protein sequence ID" value="GAA4009607.1"/>
    <property type="molecule type" value="Genomic_DNA"/>
</dbReference>
<feature type="domain" description="SpaA-like prealbumin fold" evidence="3">
    <location>
        <begin position="13"/>
        <end position="101"/>
    </location>
</feature>
<dbReference type="Gene3D" id="2.60.40.10">
    <property type="entry name" value="Immunoglobulins"/>
    <property type="match status" value="1"/>
</dbReference>
<gene>
    <name evidence="4" type="ORF">GCM10022232_57990</name>
</gene>
<dbReference type="InterPro" id="IPR041033">
    <property type="entry name" value="SpaA_PFL_dom_1"/>
</dbReference>
<evidence type="ECO:0000256" key="1">
    <source>
        <dbReference type="SAM" id="MobiDB-lite"/>
    </source>
</evidence>
<evidence type="ECO:0000259" key="3">
    <source>
        <dbReference type="Pfam" id="PF17802"/>
    </source>
</evidence>
<accession>A0ABP7SBZ8</accession>
<reference evidence="5" key="1">
    <citation type="journal article" date="2019" name="Int. J. Syst. Evol. Microbiol.">
        <title>The Global Catalogue of Microorganisms (GCM) 10K type strain sequencing project: providing services to taxonomists for standard genome sequencing and annotation.</title>
        <authorList>
            <consortium name="The Broad Institute Genomics Platform"/>
            <consortium name="The Broad Institute Genome Sequencing Center for Infectious Disease"/>
            <person name="Wu L."/>
            <person name="Ma J."/>
        </authorList>
    </citation>
    <scope>NUCLEOTIDE SEQUENCE [LARGE SCALE GENOMIC DNA]</scope>
    <source>
        <strain evidence="5">JCM 16924</strain>
    </source>
</reference>
<comment type="caution">
    <text evidence="4">The sequence shown here is derived from an EMBL/GenBank/DDBJ whole genome shotgun (WGS) entry which is preliminary data.</text>
</comment>
<dbReference type="NCBIfam" id="TIGR01167">
    <property type="entry name" value="LPXTG_anchor"/>
    <property type="match status" value="1"/>
</dbReference>
<evidence type="ECO:0000256" key="2">
    <source>
        <dbReference type="SAM" id="Phobius"/>
    </source>
</evidence>
<proteinExistence type="predicted"/>
<keyword evidence="5" id="KW-1185">Reference proteome</keyword>
<dbReference type="Pfam" id="PF17802">
    <property type="entry name" value="SpaA"/>
    <property type="match status" value="1"/>
</dbReference>
<dbReference type="RefSeq" id="WP_345567245.1">
    <property type="nucleotide sequence ID" value="NZ_BAAAZX010000018.1"/>
</dbReference>
<feature type="region of interest" description="Disordered" evidence="1">
    <location>
        <begin position="97"/>
        <end position="177"/>
    </location>
</feature>
<name>A0ABP7SBZ8_9ACTN</name>
<dbReference type="Proteomes" id="UP001500456">
    <property type="component" value="Unassembled WGS sequence"/>
</dbReference>
<dbReference type="NCBIfam" id="NF041528">
    <property type="entry name" value="strep_LAETG"/>
    <property type="match status" value="1"/>
</dbReference>
<organism evidence="4 5">
    <name type="scientific">Streptomyces plumbiresistens</name>
    <dbReference type="NCBI Taxonomy" id="511811"/>
    <lineage>
        <taxon>Bacteria</taxon>
        <taxon>Bacillati</taxon>
        <taxon>Actinomycetota</taxon>
        <taxon>Actinomycetes</taxon>
        <taxon>Kitasatosporales</taxon>
        <taxon>Streptomycetaceae</taxon>
        <taxon>Streptomyces</taxon>
    </lineage>
</organism>
<feature type="transmembrane region" description="Helical" evidence="2">
    <location>
        <begin position="178"/>
        <end position="196"/>
    </location>
</feature>
<keyword evidence="2" id="KW-0472">Membrane</keyword>
<sequence length="211" mass="21339">MPTTIIDPFKPASVLLKAKDDKTGELLAGSTVNIGRGFKTILTLTTGSDGTASTLLPINSRTRSDFWVKQVKAPAGYEIYKPAKAFKAKPGDAVTVTVPNAKKTSGTTPAPNSSEEPSDEPTTDTSTPSTPAPEQGDSPASSSTAPADAPVAGDTALSSTAPAPKGSLAHTGADATPWLLGGAGILLAAGGGAVFATRRRRTEHGGDSPQD</sequence>